<sequence length="75" mass="8131">MVSNLRVSPNRQEGQFIESVEEQNAAALALLDTFLGGRKVSTTPCDTWNTILEVWRILSGAEAGDPTTPALISRS</sequence>
<dbReference type="EMBL" id="CM046390">
    <property type="protein sequence ID" value="KAI8563756.1"/>
    <property type="molecule type" value="Genomic_DNA"/>
</dbReference>
<comment type="caution">
    <text evidence="1">The sequence shown here is derived from an EMBL/GenBank/DDBJ whole genome shotgun (WGS) entry which is preliminary data.</text>
</comment>
<gene>
    <name evidence="1" type="ORF">RHMOL_Rhmol03G0133700</name>
</gene>
<accession>A0ACC0PDW2</accession>
<protein>
    <submittedName>
        <fullName evidence="1">Uncharacterized protein</fullName>
    </submittedName>
</protein>
<proteinExistence type="predicted"/>
<evidence type="ECO:0000313" key="2">
    <source>
        <dbReference type="Proteomes" id="UP001062846"/>
    </source>
</evidence>
<organism evidence="1 2">
    <name type="scientific">Rhododendron molle</name>
    <name type="common">Chinese azalea</name>
    <name type="synonym">Azalea mollis</name>
    <dbReference type="NCBI Taxonomy" id="49168"/>
    <lineage>
        <taxon>Eukaryota</taxon>
        <taxon>Viridiplantae</taxon>
        <taxon>Streptophyta</taxon>
        <taxon>Embryophyta</taxon>
        <taxon>Tracheophyta</taxon>
        <taxon>Spermatophyta</taxon>
        <taxon>Magnoliopsida</taxon>
        <taxon>eudicotyledons</taxon>
        <taxon>Gunneridae</taxon>
        <taxon>Pentapetalae</taxon>
        <taxon>asterids</taxon>
        <taxon>Ericales</taxon>
        <taxon>Ericaceae</taxon>
        <taxon>Ericoideae</taxon>
        <taxon>Rhodoreae</taxon>
        <taxon>Rhododendron</taxon>
    </lineage>
</organism>
<dbReference type="Proteomes" id="UP001062846">
    <property type="component" value="Chromosome 3"/>
</dbReference>
<name>A0ACC0PDW2_RHOML</name>
<evidence type="ECO:0000313" key="1">
    <source>
        <dbReference type="EMBL" id="KAI8563756.1"/>
    </source>
</evidence>
<keyword evidence="2" id="KW-1185">Reference proteome</keyword>
<reference evidence="1" key="1">
    <citation type="submission" date="2022-02" db="EMBL/GenBank/DDBJ databases">
        <title>Plant Genome Project.</title>
        <authorList>
            <person name="Zhang R.-G."/>
        </authorList>
    </citation>
    <scope>NUCLEOTIDE SEQUENCE</scope>
    <source>
        <strain evidence="1">AT1</strain>
    </source>
</reference>